<organism evidence="1">
    <name type="scientific">marine sediment metagenome</name>
    <dbReference type="NCBI Taxonomy" id="412755"/>
    <lineage>
        <taxon>unclassified sequences</taxon>
        <taxon>metagenomes</taxon>
        <taxon>ecological metagenomes</taxon>
    </lineage>
</organism>
<protein>
    <submittedName>
        <fullName evidence="1">Uncharacterized protein</fullName>
    </submittedName>
</protein>
<sequence>MGGVDDSGESKMIGQKRTCQGCRVLYDSTFPAFICDLGYPIEIKEGVRPLVPCPKPKSNLEAINVKEVQGVDNTGKEGVR</sequence>
<accession>A0A0F9N1M8</accession>
<comment type="caution">
    <text evidence="1">The sequence shown here is derived from an EMBL/GenBank/DDBJ whole genome shotgun (WGS) entry which is preliminary data.</text>
</comment>
<reference evidence="1" key="1">
    <citation type="journal article" date="2015" name="Nature">
        <title>Complex archaea that bridge the gap between prokaryotes and eukaryotes.</title>
        <authorList>
            <person name="Spang A."/>
            <person name="Saw J.H."/>
            <person name="Jorgensen S.L."/>
            <person name="Zaremba-Niedzwiedzka K."/>
            <person name="Martijn J."/>
            <person name="Lind A.E."/>
            <person name="van Eijk R."/>
            <person name="Schleper C."/>
            <person name="Guy L."/>
            <person name="Ettema T.J."/>
        </authorList>
    </citation>
    <scope>NUCLEOTIDE SEQUENCE</scope>
</reference>
<evidence type="ECO:0000313" key="1">
    <source>
        <dbReference type="EMBL" id="KKN05662.1"/>
    </source>
</evidence>
<gene>
    <name evidence="1" type="ORF">LCGC14_1084950</name>
</gene>
<name>A0A0F9N1M8_9ZZZZ</name>
<proteinExistence type="predicted"/>
<dbReference type="EMBL" id="LAZR01004776">
    <property type="protein sequence ID" value="KKN05662.1"/>
    <property type="molecule type" value="Genomic_DNA"/>
</dbReference>
<dbReference type="AlphaFoldDB" id="A0A0F9N1M8"/>